<gene>
    <name evidence="5" type="ORF">EJC49_08820</name>
</gene>
<dbReference type="CDD" id="cd14659">
    <property type="entry name" value="Imelysin-like_IPPA"/>
    <property type="match status" value="1"/>
</dbReference>
<comment type="subcellular location">
    <subcellularLocation>
        <location evidence="1">Cell envelope</location>
    </subcellularLocation>
</comment>
<dbReference type="EMBL" id="RWKW01000031">
    <property type="protein sequence ID" value="RST86799.1"/>
    <property type="molecule type" value="Genomic_DNA"/>
</dbReference>
<feature type="domain" description="Imelysin-like" evidence="4">
    <location>
        <begin position="41"/>
        <end position="329"/>
    </location>
</feature>
<evidence type="ECO:0000256" key="1">
    <source>
        <dbReference type="ARBA" id="ARBA00004196"/>
    </source>
</evidence>
<feature type="chain" id="PRO_5019203287" evidence="3">
    <location>
        <begin position="23"/>
        <end position="360"/>
    </location>
</feature>
<sequence>MFLRRLLFVACLVPVSCASAMSAEPPGATAMVQGVIERYVAPAYGTFALTSRELGDAVDALCAEPSPQRLAGARAAFAETVDAWSRVELVRFGPVTDGNRLERVLYWPDRRSTGLKQVQSLLAEENAAALDVAALASKSVAVQGLGALEFALFGTGADDMTRLAGYRCAYAAAIAANVETIAEALETAWSAGEGAAGLWAAPGPDNPLYRDGGEALGELLDIMIHGLELVRDVRINGFLGAAASGDRPRQALLWRSGQTVATLRGNLASIEGLLEAADMEAHLPEDRRWVVRSALFELANAQRALAGIEVEPVEDLLADPESRATLEYVRLVTASLSDVIGRQLSGEFGLTAGFSSLDGD</sequence>
<evidence type="ECO:0000256" key="3">
    <source>
        <dbReference type="SAM" id="SignalP"/>
    </source>
</evidence>
<dbReference type="AlphaFoldDB" id="A0A429YZB0"/>
<comment type="caution">
    <text evidence="5">The sequence shown here is derived from an EMBL/GenBank/DDBJ whole genome shotgun (WGS) entry which is preliminary data.</text>
</comment>
<organism evidence="5 6">
    <name type="scientific">Aquibium carbonis</name>
    <dbReference type="NCBI Taxonomy" id="2495581"/>
    <lineage>
        <taxon>Bacteria</taxon>
        <taxon>Pseudomonadati</taxon>
        <taxon>Pseudomonadota</taxon>
        <taxon>Alphaproteobacteria</taxon>
        <taxon>Hyphomicrobiales</taxon>
        <taxon>Phyllobacteriaceae</taxon>
        <taxon>Aquibium</taxon>
    </lineage>
</organism>
<accession>A0A429YZB0</accession>
<dbReference type="Gene3D" id="1.20.1420.20">
    <property type="entry name" value="M75 peptidase, HXXE motif"/>
    <property type="match status" value="1"/>
</dbReference>
<feature type="signal peptide" evidence="3">
    <location>
        <begin position="1"/>
        <end position="22"/>
    </location>
</feature>
<dbReference type="RefSeq" id="WP_126699368.1">
    <property type="nucleotide sequence ID" value="NZ_RWKW01000031.1"/>
</dbReference>
<proteinExistence type="predicted"/>
<keyword evidence="2 3" id="KW-0732">Signal</keyword>
<dbReference type="InterPro" id="IPR018976">
    <property type="entry name" value="Imelysin-like"/>
</dbReference>
<dbReference type="GO" id="GO:0030313">
    <property type="term" value="C:cell envelope"/>
    <property type="evidence" value="ECO:0007669"/>
    <property type="project" value="UniProtKB-SubCell"/>
</dbReference>
<keyword evidence="6" id="KW-1185">Reference proteome</keyword>
<reference evidence="5 6" key="1">
    <citation type="submission" date="2018-12" db="EMBL/GenBank/DDBJ databases">
        <title>Mesorhizobium carbonis sp. nov., isolated from coal mine water.</title>
        <authorList>
            <person name="Xin W."/>
            <person name="Xu Z."/>
            <person name="Xiang F."/>
            <person name="Zhang J."/>
            <person name="Xi L."/>
            <person name="Liu J."/>
        </authorList>
    </citation>
    <scope>NUCLEOTIDE SEQUENCE [LARGE SCALE GENOMIC DNA]</scope>
    <source>
        <strain evidence="5 6">B2.3</strain>
    </source>
</reference>
<evidence type="ECO:0000259" key="4">
    <source>
        <dbReference type="Pfam" id="PF09375"/>
    </source>
</evidence>
<evidence type="ECO:0000313" key="6">
    <source>
        <dbReference type="Proteomes" id="UP000278398"/>
    </source>
</evidence>
<dbReference type="Pfam" id="PF09375">
    <property type="entry name" value="Peptidase_M75"/>
    <property type="match status" value="1"/>
</dbReference>
<dbReference type="OrthoDB" id="5729110at2"/>
<evidence type="ECO:0000256" key="2">
    <source>
        <dbReference type="ARBA" id="ARBA00022729"/>
    </source>
</evidence>
<dbReference type="InterPro" id="IPR038352">
    <property type="entry name" value="Imelysin_sf"/>
</dbReference>
<name>A0A429YZB0_9HYPH</name>
<evidence type="ECO:0000313" key="5">
    <source>
        <dbReference type="EMBL" id="RST86799.1"/>
    </source>
</evidence>
<protein>
    <submittedName>
        <fullName evidence="5">Peptidase M75, Imelysin</fullName>
    </submittedName>
</protein>
<dbReference type="InterPro" id="IPR034984">
    <property type="entry name" value="Imelysin-like_IPPA"/>
</dbReference>
<dbReference type="Proteomes" id="UP000278398">
    <property type="component" value="Unassembled WGS sequence"/>
</dbReference>